<accession>A0A1G6KWQ1</accession>
<reference evidence="13" key="1">
    <citation type="submission" date="2016-10" db="EMBL/GenBank/DDBJ databases">
        <authorList>
            <person name="Varghese N."/>
            <person name="Submissions S."/>
        </authorList>
    </citation>
    <scope>NUCLEOTIDE SEQUENCE [LARGE SCALE GENOMIC DNA]</scope>
    <source>
        <strain evidence="13">DSM 11005</strain>
    </source>
</reference>
<evidence type="ECO:0000259" key="11">
    <source>
        <dbReference type="Pfam" id="PF17763"/>
    </source>
</evidence>
<dbReference type="EMBL" id="FMYW01000005">
    <property type="protein sequence ID" value="SDC34816.1"/>
    <property type="molecule type" value="Genomic_DNA"/>
</dbReference>
<evidence type="ECO:0000256" key="8">
    <source>
        <dbReference type="PROSITE-ProRule" id="PRU10100"/>
    </source>
</evidence>
<dbReference type="InterPro" id="IPR036152">
    <property type="entry name" value="Asp/glu_Ase-like_sf"/>
</dbReference>
<dbReference type="RefSeq" id="WP_093730050.1">
    <property type="nucleotide sequence ID" value="NZ_FMYW01000005.1"/>
</dbReference>
<feature type="domain" description="Asparaginase/glutaminase C-terminal" evidence="11">
    <location>
        <begin position="220"/>
        <end position="330"/>
    </location>
</feature>
<dbReference type="InterPro" id="IPR004550">
    <property type="entry name" value="AsnASE_II"/>
</dbReference>
<dbReference type="Pfam" id="PF17763">
    <property type="entry name" value="Asparaginase_C"/>
    <property type="match status" value="1"/>
</dbReference>
<dbReference type="InterPro" id="IPR037152">
    <property type="entry name" value="L-asparaginase_N_sf"/>
</dbReference>
<dbReference type="PROSITE" id="PS00144">
    <property type="entry name" value="ASN_GLN_ASE_1"/>
    <property type="match status" value="1"/>
</dbReference>
<dbReference type="InterPro" id="IPR020827">
    <property type="entry name" value="Asparaginase/glutaminase_AS1"/>
</dbReference>
<dbReference type="GO" id="GO:0004067">
    <property type="term" value="F:asparaginase activity"/>
    <property type="evidence" value="ECO:0007669"/>
    <property type="project" value="UniProtKB-UniRule"/>
</dbReference>
<dbReference type="PIRSF" id="PIRSF500176">
    <property type="entry name" value="L_ASNase"/>
    <property type="match status" value="1"/>
</dbReference>
<dbReference type="Proteomes" id="UP000198943">
    <property type="component" value="Unassembled WGS sequence"/>
</dbReference>
<dbReference type="PROSITE" id="PS51732">
    <property type="entry name" value="ASN_GLN_ASE_3"/>
    <property type="match status" value="1"/>
</dbReference>
<evidence type="ECO:0000256" key="1">
    <source>
        <dbReference type="ARBA" id="ARBA00010518"/>
    </source>
</evidence>
<evidence type="ECO:0000256" key="6">
    <source>
        <dbReference type="PIRSR" id="PIRSR001220-2"/>
    </source>
</evidence>
<dbReference type="InterPro" id="IPR027474">
    <property type="entry name" value="L-asparaginase_N"/>
</dbReference>
<keyword evidence="3" id="KW-0378">Hydrolase</keyword>
<keyword evidence="13" id="KW-1185">Reference proteome</keyword>
<feature type="binding site" evidence="6">
    <location>
        <position position="62"/>
    </location>
    <ligand>
        <name>substrate</name>
    </ligand>
</feature>
<feature type="binding site" evidence="6">
    <location>
        <begin position="95"/>
        <end position="96"/>
    </location>
    <ligand>
        <name>substrate</name>
    </ligand>
</feature>
<protein>
    <recommendedName>
        <fullName evidence="2">asparaginase</fullName>
        <ecNumber evidence="2">3.5.1.1</ecNumber>
    </recommendedName>
</protein>
<dbReference type="SUPFAM" id="SSF53774">
    <property type="entry name" value="Glutaminase/Asparaginase"/>
    <property type="match status" value="1"/>
</dbReference>
<dbReference type="GO" id="GO:0006528">
    <property type="term" value="P:asparagine metabolic process"/>
    <property type="evidence" value="ECO:0007669"/>
    <property type="project" value="InterPro"/>
</dbReference>
<comment type="catalytic activity">
    <reaction evidence="4">
        <text>L-asparagine + H2O = L-aspartate + NH4(+)</text>
        <dbReference type="Rhea" id="RHEA:21016"/>
        <dbReference type="ChEBI" id="CHEBI:15377"/>
        <dbReference type="ChEBI" id="CHEBI:28938"/>
        <dbReference type="ChEBI" id="CHEBI:29991"/>
        <dbReference type="ChEBI" id="CHEBI:58048"/>
        <dbReference type="EC" id="3.5.1.1"/>
    </reaction>
</comment>
<evidence type="ECO:0000256" key="3">
    <source>
        <dbReference type="ARBA" id="ARBA00022801"/>
    </source>
</evidence>
<dbReference type="InterPro" id="IPR040919">
    <property type="entry name" value="Asparaginase_C"/>
</dbReference>
<dbReference type="Gene3D" id="3.40.50.40">
    <property type="match status" value="1"/>
</dbReference>
<dbReference type="Pfam" id="PF00710">
    <property type="entry name" value="Asparaginase"/>
    <property type="match status" value="1"/>
</dbReference>
<evidence type="ECO:0000256" key="7">
    <source>
        <dbReference type="PROSITE-ProRule" id="PRU10099"/>
    </source>
</evidence>
<dbReference type="FunFam" id="3.40.50.1170:FF:000001">
    <property type="entry name" value="L-asparaginase 2"/>
    <property type="match status" value="1"/>
</dbReference>
<proteinExistence type="inferred from homology"/>
<evidence type="ECO:0000313" key="12">
    <source>
        <dbReference type="EMBL" id="SDC34816.1"/>
    </source>
</evidence>
<organism evidence="12 13">
    <name type="scientific">Succiniclasticum ruminis</name>
    <dbReference type="NCBI Taxonomy" id="40841"/>
    <lineage>
        <taxon>Bacteria</taxon>
        <taxon>Bacillati</taxon>
        <taxon>Bacillota</taxon>
        <taxon>Negativicutes</taxon>
        <taxon>Acidaminococcales</taxon>
        <taxon>Acidaminococcaceae</taxon>
        <taxon>Succiniclasticum</taxon>
    </lineage>
</organism>
<dbReference type="NCBIfam" id="TIGR00520">
    <property type="entry name" value="asnASE_II"/>
    <property type="match status" value="1"/>
</dbReference>
<feature type="active site" evidence="8">
    <location>
        <position position="95"/>
    </location>
</feature>
<dbReference type="PANTHER" id="PTHR11707">
    <property type="entry name" value="L-ASPARAGINASE"/>
    <property type="match status" value="1"/>
</dbReference>
<feature type="active site" description="O-isoaspartyl threonine intermediate" evidence="5">
    <location>
        <position position="15"/>
    </location>
</feature>
<dbReference type="PROSITE" id="PS00917">
    <property type="entry name" value="ASN_GLN_ASE_2"/>
    <property type="match status" value="1"/>
</dbReference>
<dbReference type="PRINTS" id="PR00139">
    <property type="entry name" value="ASNGLNASE"/>
</dbReference>
<dbReference type="PIRSF" id="PIRSF001220">
    <property type="entry name" value="L-ASNase_gatD"/>
    <property type="match status" value="1"/>
</dbReference>
<evidence type="ECO:0000256" key="2">
    <source>
        <dbReference type="ARBA" id="ARBA00012920"/>
    </source>
</evidence>
<dbReference type="OrthoDB" id="9788068at2"/>
<name>A0A1G6KWQ1_9FIRM</name>
<dbReference type="AlphaFoldDB" id="A0A1G6KWQ1"/>
<comment type="similarity">
    <text evidence="1 9">Belongs to the asparaginase 1 family.</text>
</comment>
<evidence type="ECO:0000259" key="10">
    <source>
        <dbReference type="Pfam" id="PF00710"/>
    </source>
</evidence>
<dbReference type="EC" id="3.5.1.1" evidence="2"/>
<dbReference type="SFLD" id="SFLDS00057">
    <property type="entry name" value="Glutaminase/Asparaginase"/>
    <property type="match status" value="1"/>
</dbReference>
<dbReference type="InterPro" id="IPR027473">
    <property type="entry name" value="L-asparaginase_C"/>
</dbReference>
<feature type="domain" description="L-asparaginase N-terminal" evidence="10">
    <location>
        <begin position="6"/>
        <end position="197"/>
    </location>
</feature>
<dbReference type="InterPro" id="IPR006034">
    <property type="entry name" value="Asparaginase/glutaminase-like"/>
</dbReference>
<dbReference type="CDD" id="cd08964">
    <property type="entry name" value="L-asparaginase_II"/>
    <property type="match status" value="1"/>
</dbReference>
<dbReference type="InterPro" id="IPR027475">
    <property type="entry name" value="Asparaginase/glutaminase_AS2"/>
</dbReference>
<feature type="active site" evidence="7">
    <location>
        <position position="15"/>
    </location>
</feature>
<sequence>MKRKANVHIIATGGTIAGRAASAAATVGYKAGELTVGQLIASVPGLDKLANLSGEQLCNIDSKDMQEAIWLQLAERVEAAAERKDVDGIVITHGTDTLEETAFFLQLTVKTDKPIVLTGAMRPATAISADGPMNIWQSVQVAADKSATGRGVLVVMNGQINGAETVTKVNVNALEAFQSPGRGPMGVMIDEKICWNESGACTLPTHSGSVSVKNLTQLPKVRIIYGYVGGDDGLFVKAALRDEARGLVYAACGNGSVPEKLTGLLKETVASGVPVVIATRCGGGIVVLSEEMTEINGFIPAGPLNPQKAKILLQLALTKTSDVKEIQQLFASFL</sequence>
<evidence type="ECO:0000256" key="4">
    <source>
        <dbReference type="ARBA" id="ARBA00049366"/>
    </source>
</evidence>
<evidence type="ECO:0000256" key="9">
    <source>
        <dbReference type="RuleBase" id="RU004456"/>
    </source>
</evidence>
<dbReference type="SMART" id="SM00870">
    <property type="entry name" value="Asparaginase"/>
    <property type="match status" value="1"/>
</dbReference>
<gene>
    <name evidence="12" type="ORF">SAMN04487864_105119</name>
</gene>
<dbReference type="PANTHER" id="PTHR11707:SF28">
    <property type="entry name" value="60 KDA LYSOPHOSPHOLIPASE"/>
    <property type="match status" value="1"/>
</dbReference>
<evidence type="ECO:0000313" key="13">
    <source>
        <dbReference type="Proteomes" id="UP000198943"/>
    </source>
</evidence>
<dbReference type="Gene3D" id="3.40.50.1170">
    <property type="entry name" value="L-asparaginase, N-terminal domain"/>
    <property type="match status" value="1"/>
</dbReference>
<evidence type="ECO:0000256" key="5">
    <source>
        <dbReference type="PIRSR" id="PIRSR001220-1"/>
    </source>
</evidence>